<dbReference type="InterPro" id="IPR051185">
    <property type="entry name" value="ASPM"/>
</dbReference>
<dbReference type="GO" id="GO:0000278">
    <property type="term" value="P:mitotic cell cycle"/>
    <property type="evidence" value="ECO:0007669"/>
    <property type="project" value="TreeGrafter"/>
</dbReference>
<dbReference type="InterPro" id="IPR036872">
    <property type="entry name" value="CH_dom_sf"/>
</dbReference>
<keyword evidence="6" id="KW-1185">Reference proteome</keyword>
<keyword evidence="3" id="KW-0112">Calmodulin-binding</keyword>
<dbReference type="GeneID" id="54361947"/>
<evidence type="ECO:0000256" key="3">
    <source>
        <dbReference type="ARBA" id="ARBA00022860"/>
    </source>
</evidence>
<name>A0A6J3MA20_9PEZI</name>
<dbReference type="PROSITE" id="PS50021">
    <property type="entry name" value="CH"/>
    <property type="match status" value="2"/>
</dbReference>
<dbReference type="InterPro" id="IPR001715">
    <property type="entry name" value="CH_dom"/>
</dbReference>
<evidence type="ECO:0000313" key="7">
    <source>
        <dbReference type="RefSeq" id="XP_033461917.1"/>
    </source>
</evidence>
<evidence type="ECO:0000256" key="4">
    <source>
        <dbReference type="SAM" id="MobiDB-lite"/>
    </source>
</evidence>
<dbReference type="Gene3D" id="1.10.418.10">
    <property type="entry name" value="Calponin-like domain"/>
    <property type="match status" value="2"/>
</dbReference>
<protein>
    <recommendedName>
        <fullName evidence="5">Calponin-homology (CH) domain-containing protein</fullName>
    </recommendedName>
</protein>
<proteinExistence type="predicted"/>
<gene>
    <name evidence="7" type="ORF">K489DRAFT_377416</name>
</gene>
<dbReference type="CDD" id="cd21223">
    <property type="entry name" value="CH_ASPM_rpt1"/>
    <property type="match status" value="1"/>
</dbReference>
<comment type="subcellular location">
    <subcellularLocation>
        <location evidence="1">Cytoplasm</location>
    </subcellularLocation>
</comment>
<dbReference type="GO" id="GO:0005516">
    <property type="term" value="F:calmodulin binding"/>
    <property type="evidence" value="ECO:0007669"/>
    <property type="project" value="UniProtKB-KW"/>
</dbReference>
<dbReference type="PANTHER" id="PTHR22706">
    <property type="entry name" value="ASSEMBLY FACTOR FOR SPINDLE MICROTUBULES"/>
    <property type="match status" value="1"/>
</dbReference>
<evidence type="ECO:0000313" key="6">
    <source>
        <dbReference type="Proteomes" id="UP000504637"/>
    </source>
</evidence>
<dbReference type="OrthoDB" id="76388at2759"/>
<keyword evidence="2" id="KW-0963">Cytoplasm</keyword>
<evidence type="ECO:0000256" key="1">
    <source>
        <dbReference type="ARBA" id="ARBA00004496"/>
    </source>
</evidence>
<dbReference type="PANTHER" id="PTHR22706:SF1">
    <property type="entry name" value="ASSEMBLY FACTOR FOR SPINDLE MICROTUBULES"/>
    <property type="match status" value="1"/>
</dbReference>
<dbReference type="AlphaFoldDB" id="A0A6J3MA20"/>
<evidence type="ECO:0000256" key="2">
    <source>
        <dbReference type="ARBA" id="ARBA00022490"/>
    </source>
</evidence>
<dbReference type="SUPFAM" id="SSF47576">
    <property type="entry name" value="Calponin-homology domain, CH-domain"/>
    <property type="match status" value="1"/>
</dbReference>
<dbReference type="GO" id="GO:0005737">
    <property type="term" value="C:cytoplasm"/>
    <property type="evidence" value="ECO:0007669"/>
    <property type="project" value="UniProtKB-SubCell"/>
</dbReference>
<dbReference type="GO" id="GO:0051295">
    <property type="term" value="P:establishment of meiotic spindle localization"/>
    <property type="evidence" value="ECO:0007669"/>
    <property type="project" value="TreeGrafter"/>
</dbReference>
<reference evidence="7" key="2">
    <citation type="submission" date="2020-04" db="EMBL/GenBank/DDBJ databases">
        <authorList>
            <consortium name="NCBI Genome Project"/>
        </authorList>
    </citation>
    <scope>NUCLEOTIDE SEQUENCE</scope>
    <source>
        <strain evidence="7">CBS 342.82</strain>
    </source>
</reference>
<organism evidence="7">
    <name type="scientific">Dissoconium aciculare CBS 342.82</name>
    <dbReference type="NCBI Taxonomy" id="1314786"/>
    <lineage>
        <taxon>Eukaryota</taxon>
        <taxon>Fungi</taxon>
        <taxon>Dikarya</taxon>
        <taxon>Ascomycota</taxon>
        <taxon>Pezizomycotina</taxon>
        <taxon>Dothideomycetes</taxon>
        <taxon>Dothideomycetidae</taxon>
        <taxon>Mycosphaerellales</taxon>
        <taxon>Dissoconiaceae</taxon>
        <taxon>Dissoconium</taxon>
    </lineage>
</organism>
<reference evidence="7" key="3">
    <citation type="submission" date="2025-08" db="UniProtKB">
        <authorList>
            <consortium name="RefSeq"/>
        </authorList>
    </citation>
    <scope>IDENTIFICATION</scope>
    <source>
        <strain evidence="7">CBS 342.82</strain>
    </source>
</reference>
<evidence type="ECO:0000259" key="5">
    <source>
        <dbReference type="PROSITE" id="PS50021"/>
    </source>
</evidence>
<feature type="region of interest" description="Disordered" evidence="4">
    <location>
        <begin position="329"/>
        <end position="362"/>
    </location>
</feature>
<feature type="compositionally biased region" description="Polar residues" evidence="4">
    <location>
        <begin position="280"/>
        <end position="298"/>
    </location>
</feature>
<feature type="domain" description="Calponin-homology (CH)" evidence="5">
    <location>
        <begin position="633"/>
        <end position="783"/>
    </location>
</feature>
<dbReference type="RefSeq" id="XP_033461917.1">
    <property type="nucleotide sequence ID" value="XM_033604147.1"/>
</dbReference>
<dbReference type="GO" id="GO:0007051">
    <property type="term" value="P:spindle organization"/>
    <property type="evidence" value="ECO:0007669"/>
    <property type="project" value="TreeGrafter"/>
</dbReference>
<dbReference type="Proteomes" id="UP000504637">
    <property type="component" value="Unplaced"/>
</dbReference>
<sequence>MSRVSLATPCPPPKRLITQAQTTLPISDETTNIDYTSTIQNEFRNARPKRRQSLSRREQKHVPVAIFEDLVEDEELNVEPVTKKLEGRTLLGKPAQRRLSTFVANPPEEQARVQPMRNVGQATRRSSILPRVVESKERNTERSDHAQYMRRRTIFVPTDATTMLTIHPGAKMTSQLDDTFHVGQCITQTKSAVEDRANDSENVDSLAELIHQHKPVRRPRKSLAAAPRRLPLQHIESSFNDTMFELAGSNTGKENVPPSAETRKKHTAEKPKSALAPRMSYQSGVSQKQTAASHNRQSVIARKSVPLPRSLVPQKRPIAARVLTANTAAAHSGQAHPPAKYSVKPSQAKALMPPKSNTVDRAEKQRQLREVIAVKRQELQTAKLADYPLLSEDFAQPELYDDGWLSHQEVAVTETINEIFRSAVKTSTLAQADQQTSLRDRMIETYHSPDTSMLYRRIIASLSHGALKQPKELAASSSLGRDLGRRRRFLSLLLDNYEENHLRTAAEVVVGRQIPRQSGGSANALTAGEAILDPLINRRAITRFLETFFVSAADVEPVKTLQNDDEQTLQSARLRKTTVRSLMLIWLLDRAKLENDVEGCLFQLSASKKSSIEMLQALSTFILPSTGDIVRVLRHMDYEIAHVQDPLDEVVYHVENLAVDLRDGVILTHLVETLLYQQANETMDSTDETSTLAITLPDHTVLESIIQVQNRPGVPTRLLSQHVKLPCTGRAQKLYNVQIALSALECYDTRGNNAVADVTACDIVDGHREKTIALLWSLVGGFGLSKLVNWRDLAADTTRIQGCKSLTVSAATREEQAELLKSWASAYCASEGGHLRITNLTSSFADGRAYGAIIRGYAPFISLKSTKKRSSKSSDNPQSVLAEQLLALGCSATFASQVASNLTVVPNSETTLANLALLASRLLPLSRRYRAAVAIQRAYREHRAAMMATIKMQLKDVASACATVVQTRNRIVGAAETIQRAWRKSLAGRIEKLNSEVEAFQCLAKGWALRKDILLASARTQANFYGAETRIMGGW</sequence>
<reference evidence="7" key="1">
    <citation type="submission" date="2020-01" db="EMBL/GenBank/DDBJ databases">
        <authorList>
            <consortium name="DOE Joint Genome Institute"/>
            <person name="Haridas S."/>
            <person name="Albert R."/>
            <person name="Binder M."/>
            <person name="Bloem J."/>
            <person name="Labutti K."/>
            <person name="Salamov A."/>
            <person name="Andreopoulos B."/>
            <person name="Baker S.E."/>
            <person name="Barry K."/>
            <person name="Bills G."/>
            <person name="Bluhm B.H."/>
            <person name="Cannon C."/>
            <person name="Castanera R."/>
            <person name="Culley D.E."/>
            <person name="Daum C."/>
            <person name="Ezra D."/>
            <person name="Gonzalez J.B."/>
            <person name="Henrissat B."/>
            <person name="Kuo A."/>
            <person name="Liang C."/>
            <person name="Lipzen A."/>
            <person name="Lutzoni F."/>
            <person name="Magnuson J."/>
            <person name="Mondo S."/>
            <person name="Nolan M."/>
            <person name="Ohm R."/>
            <person name="Pangilinan J."/>
            <person name="Park H.-J."/>
            <person name="Ramirez L."/>
            <person name="Alfaro M."/>
            <person name="Sun H."/>
            <person name="Tritt A."/>
            <person name="Yoshinaga Y."/>
            <person name="Zwiers L.-H."/>
            <person name="Turgeon B.G."/>
            <person name="Goodwin S.B."/>
            <person name="Spatafora J.W."/>
            <person name="Crous P.W."/>
            <person name="Grigoriev I.V."/>
        </authorList>
    </citation>
    <scope>NUCLEOTIDE SEQUENCE</scope>
    <source>
        <strain evidence="7">CBS 342.82</strain>
    </source>
</reference>
<feature type="domain" description="Calponin-homology (CH)" evidence="5">
    <location>
        <begin position="814"/>
        <end position="923"/>
    </location>
</feature>
<accession>A0A6J3MA20</accession>
<dbReference type="GO" id="GO:0000922">
    <property type="term" value="C:spindle pole"/>
    <property type="evidence" value="ECO:0007669"/>
    <property type="project" value="TreeGrafter"/>
</dbReference>
<feature type="region of interest" description="Disordered" evidence="4">
    <location>
        <begin position="249"/>
        <end position="303"/>
    </location>
</feature>